<evidence type="ECO:0000256" key="2">
    <source>
        <dbReference type="ARBA" id="ARBA00022679"/>
    </source>
</evidence>
<dbReference type="AlphaFoldDB" id="A0A067CK04"/>
<name>A0A067CK04_SAPPC</name>
<keyword evidence="4 7" id="KW-0418">Kinase</keyword>
<dbReference type="PROSITE" id="PS50011">
    <property type="entry name" value="PROTEIN_KINASE_DOM"/>
    <property type="match status" value="1"/>
</dbReference>
<dbReference type="PANTHER" id="PTHR24345">
    <property type="entry name" value="SERINE/THREONINE-PROTEIN KINASE PLK"/>
    <property type="match status" value="1"/>
</dbReference>
<gene>
    <name evidence="7" type="ORF">SPRG_07838</name>
</gene>
<dbReference type="Pfam" id="PF00069">
    <property type="entry name" value="Pkinase"/>
    <property type="match status" value="1"/>
</dbReference>
<evidence type="ECO:0000256" key="5">
    <source>
        <dbReference type="ARBA" id="ARBA00022840"/>
    </source>
</evidence>
<evidence type="ECO:0000256" key="3">
    <source>
        <dbReference type="ARBA" id="ARBA00022741"/>
    </source>
</evidence>
<dbReference type="GeneID" id="24130088"/>
<keyword evidence="5" id="KW-0067">ATP-binding</keyword>
<dbReference type="InterPro" id="IPR000719">
    <property type="entry name" value="Prot_kinase_dom"/>
</dbReference>
<dbReference type="EMBL" id="KK583219">
    <property type="protein sequence ID" value="KDO27127.1"/>
    <property type="molecule type" value="Genomic_DNA"/>
</dbReference>
<dbReference type="GO" id="GO:0004674">
    <property type="term" value="F:protein serine/threonine kinase activity"/>
    <property type="evidence" value="ECO:0007669"/>
    <property type="project" value="UniProtKB-KW"/>
</dbReference>
<proteinExistence type="predicted"/>
<dbReference type="OMA" id="CARGEFF"/>
<dbReference type="GO" id="GO:0005634">
    <property type="term" value="C:nucleus"/>
    <property type="evidence" value="ECO:0007669"/>
    <property type="project" value="TreeGrafter"/>
</dbReference>
<protein>
    <submittedName>
        <fullName evidence="7">Serine/threonine protein kinase</fullName>
    </submittedName>
</protein>
<evidence type="ECO:0000256" key="1">
    <source>
        <dbReference type="ARBA" id="ARBA00022527"/>
    </source>
</evidence>
<keyword evidence="1 7" id="KW-0723">Serine/threonine-protein kinase</keyword>
<keyword evidence="8" id="KW-1185">Reference proteome</keyword>
<dbReference type="Gene3D" id="1.10.510.10">
    <property type="entry name" value="Transferase(Phosphotransferase) domain 1"/>
    <property type="match status" value="1"/>
</dbReference>
<reference evidence="7 8" key="1">
    <citation type="journal article" date="2013" name="PLoS Genet.">
        <title>Distinctive expansion of potential virulence genes in the genome of the oomycete fish pathogen Saprolegnia parasitica.</title>
        <authorList>
            <person name="Jiang R.H."/>
            <person name="de Bruijn I."/>
            <person name="Haas B.J."/>
            <person name="Belmonte R."/>
            <person name="Lobach L."/>
            <person name="Christie J."/>
            <person name="van den Ackerveken G."/>
            <person name="Bottin A."/>
            <person name="Bulone V."/>
            <person name="Diaz-Moreno S.M."/>
            <person name="Dumas B."/>
            <person name="Fan L."/>
            <person name="Gaulin E."/>
            <person name="Govers F."/>
            <person name="Grenville-Briggs L.J."/>
            <person name="Horner N.R."/>
            <person name="Levin J.Z."/>
            <person name="Mammella M."/>
            <person name="Meijer H.J."/>
            <person name="Morris P."/>
            <person name="Nusbaum C."/>
            <person name="Oome S."/>
            <person name="Phillips A.J."/>
            <person name="van Rooyen D."/>
            <person name="Rzeszutek E."/>
            <person name="Saraiva M."/>
            <person name="Secombes C.J."/>
            <person name="Seidl M.F."/>
            <person name="Snel B."/>
            <person name="Stassen J.H."/>
            <person name="Sykes S."/>
            <person name="Tripathy S."/>
            <person name="van den Berg H."/>
            <person name="Vega-Arreguin J.C."/>
            <person name="Wawra S."/>
            <person name="Young S.K."/>
            <person name="Zeng Q."/>
            <person name="Dieguez-Uribeondo J."/>
            <person name="Russ C."/>
            <person name="Tyler B.M."/>
            <person name="van West P."/>
        </authorList>
    </citation>
    <scope>NUCLEOTIDE SEQUENCE [LARGE SCALE GENOMIC DNA]</scope>
    <source>
        <strain evidence="7 8">CBS 223.65</strain>
    </source>
</reference>
<feature type="domain" description="Protein kinase" evidence="6">
    <location>
        <begin position="4"/>
        <end position="269"/>
    </location>
</feature>
<dbReference type="SUPFAM" id="SSF56112">
    <property type="entry name" value="Protein kinase-like (PK-like)"/>
    <property type="match status" value="1"/>
</dbReference>
<dbReference type="VEuPathDB" id="FungiDB:SPRG_07838"/>
<evidence type="ECO:0000313" key="7">
    <source>
        <dbReference type="EMBL" id="KDO27127.1"/>
    </source>
</evidence>
<evidence type="ECO:0000259" key="6">
    <source>
        <dbReference type="PROSITE" id="PS50011"/>
    </source>
</evidence>
<dbReference type="PANTHER" id="PTHR24345:SF91">
    <property type="entry name" value="SERINE_THREONINE-PROTEIN KINASE PLK4"/>
    <property type="match status" value="1"/>
</dbReference>
<dbReference type="KEGG" id="spar:SPRG_07838"/>
<dbReference type="STRING" id="695850.A0A067CK04"/>
<sequence length="275" mass="30479">MDRFQVATILAPAQGGDILLCRHKCSHVPYVIKRIARTSSTKDNIAMELQAYSLLHERDAHSLGAAHVLQMAEVFEEKKQVHLVLEYCARGEFFNLLKALPHARCEPSLAQGYFGQIAAGLYYMHDHGVAHRDLSLENIFVDANGKLKIGDFGLAVSFPSVAAKACGKLYYMAPEMHTHPDGYDPSKVDLWSLGIVLWMLLTGLPLVHNASVGDETFRFLQRHGLRALVSAWHLSALVPDDALDLLERLLVADPAKRLSMPGVLKHRYCSVTSVA</sequence>
<evidence type="ECO:0000313" key="8">
    <source>
        <dbReference type="Proteomes" id="UP000030745"/>
    </source>
</evidence>
<dbReference type="RefSeq" id="XP_012202220.1">
    <property type="nucleotide sequence ID" value="XM_012346830.1"/>
</dbReference>
<keyword evidence="3" id="KW-0547">Nucleotide-binding</keyword>
<dbReference type="Proteomes" id="UP000030745">
    <property type="component" value="Unassembled WGS sequence"/>
</dbReference>
<dbReference type="InterPro" id="IPR011009">
    <property type="entry name" value="Kinase-like_dom_sf"/>
</dbReference>
<accession>A0A067CK04</accession>
<organism evidence="7 8">
    <name type="scientific">Saprolegnia parasitica (strain CBS 223.65)</name>
    <dbReference type="NCBI Taxonomy" id="695850"/>
    <lineage>
        <taxon>Eukaryota</taxon>
        <taxon>Sar</taxon>
        <taxon>Stramenopiles</taxon>
        <taxon>Oomycota</taxon>
        <taxon>Saprolegniomycetes</taxon>
        <taxon>Saprolegniales</taxon>
        <taxon>Saprolegniaceae</taxon>
        <taxon>Saprolegnia</taxon>
    </lineage>
</organism>
<dbReference type="GO" id="GO:0005524">
    <property type="term" value="F:ATP binding"/>
    <property type="evidence" value="ECO:0007669"/>
    <property type="project" value="UniProtKB-KW"/>
</dbReference>
<keyword evidence="2" id="KW-0808">Transferase</keyword>
<evidence type="ECO:0000256" key="4">
    <source>
        <dbReference type="ARBA" id="ARBA00022777"/>
    </source>
</evidence>
<dbReference type="OrthoDB" id="541276at2759"/>